<sequence>MLSTLLTISLGAALTEAVALRNSGCQLHFTAGGTISGPVGEISSGQVRAGHGISPTTFTLNGDQLWDEKGHGCWWTPPTHVLQCDINQVPDKGFKVGCDGTVSYNKQVEFYECATGVDGQYNLYLEDGHGGGCGKVTLKADGCHSDCPAPPPPPPPPHPTNPPHPPAGTCPTNLNGPYEFPHLIVPVDKSRPDHAFGTSYFGEISPTVSSIFNFDIPNSDKGKKCSLVFLFPQQKDLETSSFSFSGDGKLGFSWLSAPATAGTTWNNQPGKKHDYGVVGVAPGNSYNIATFDCPAGEAIAFEISEAGDTCLKYFQDYNPSPIGLYITTC</sequence>
<evidence type="ECO:0000259" key="4">
    <source>
        <dbReference type="Pfam" id="PF22799"/>
    </source>
</evidence>
<keyword evidence="6" id="KW-1185">Reference proteome</keyword>
<dbReference type="PANTHER" id="PTHR39613">
    <property type="entry name" value="ANCHORED CELL WALL PROTEIN, PUTATIVE (AFU_ORTHOLOGUE AFUA_4G08960)-RELATED"/>
    <property type="match status" value="1"/>
</dbReference>
<evidence type="ECO:0000256" key="1">
    <source>
        <dbReference type="SAM" id="MobiDB-lite"/>
    </source>
</evidence>
<feature type="domain" description="Cell wall mannoprotein PIR1-like C-terminal" evidence="4">
    <location>
        <begin position="65"/>
        <end position="136"/>
    </location>
</feature>
<dbReference type="Pfam" id="PF22799">
    <property type="entry name" value="PIR1-like_C"/>
    <property type="match status" value="1"/>
</dbReference>
<proteinExistence type="predicted"/>
<feature type="domain" description="Ubiquitin 3 binding protein But2 C-terminal" evidence="3">
    <location>
        <begin position="179"/>
        <end position="319"/>
    </location>
</feature>
<gene>
    <name evidence="5" type="ORF">PT974_06388</name>
</gene>
<evidence type="ECO:0000313" key="5">
    <source>
        <dbReference type="EMBL" id="KAK5992963.1"/>
    </source>
</evidence>
<organism evidence="5 6">
    <name type="scientific">Cladobotryum mycophilum</name>
    <dbReference type="NCBI Taxonomy" id="491253"/>
    <lineage>
        <taxon>Eukaryota</taxon>
        <taxon>Fungi</taxon>
        <taxon>Dikarya</taxon>
        <taxon>Ascomycota</taxon>
        <taxon>Pezizomycotina</taxon>
        <taxon>Sordariomycetes</taxon>
        <taxon>Hypocreomycetidae</taxon>
        <taxon>Hypocreales</taxon>
        <taxon>Hypocreaceae</taxon>
        <taxon>Cladobotryum</taxon>
    </lineage>
</organism>
<evidence type="ECO:0000313" key="6">
    <source>
        <dbReference type="Proteomes" id="UP001338125"/>
    </source>
</evidence>
<reference evidence="5 6" key="1">
    <citation type="submission" date="2024-01" db="EMBL/GenBank/DDBJ databases">
        <title>Complete genome of Cladobotryum mycophilum ATHUM6906.</title>
        <authorList>
            <person name="Christinaki A.C."/>
            <person name="Myridakis A.I."/>
            <person name="Kouvelis V.N."/>
        </authorList>
    </citation>
    <scope>NUCLEOTIDE SEQUENCE [LARGE SCALE GENOMIC DNA]</scope>
    <source>
        <strain evidence="5 6">ATHUM6906</strain>
    </source>
</reference>
<comment type="caution">
    <text evidence="5">The sequence shown here is derived from an EMBL/GenBank/DDBJ whole genome shotgun (WGS) entry which is preliminary data.</text>
</comment>
<accession>A0ABR0SLG1</accession>
<dbReference type="Proteomes" id="UP001338125">
    <property type="component" value="Unassembled WGS sequence"/>
</dbReference>
<feature type="chain" id="PRO_5045359188" description="Ubiquitin 3 binding protein But2 C-terminal domain-containing protein" evidence="2">
    <location>
        <begin position="18"/>
        <end position="329"/>
    </location>
</feature>
<dbReference type="Pfam" id="PF09792">
    <property type="entry name" value="But2"/>
    <property type="match status" value="1"/>
</dbReference>
<dbReference type="EMBL" id="JAVFKD010000012">
    <property type="protein sequence ID" value="KAK5992963.1"/>
    <property type="molecule type" value="Genomic_DNA"/>
</dbReference>
<feature type="signal peptide" evidence="2">
    <location>
        <begin position="1"/>
        <end position="17"/>
    </location>
</feature>
<name>A0ABR0SLG1_9HYPO</name>
<feature type="region of interest" description="Disordered" evidence="1">
    <location>
        <begin position="148"/>
        <end position="172"/>
    </location>
</feature>
<feature type="compositionally biased region" description="Pro residues" evidence="1">
    <location>
        <begin position="148"/>
        <end position="168"/>
    </location>
</feature>
<dbReference type="PANTHER" id="PTHR39613:SF1">
    <property type="entry name" value="ANCHORED CELL WALL PROTEIN, PUTATIVE (AFU_ORTHOLOGUE AFUA_4G08960)-RELATED"/>
    <property type="match status" value="1"/>
</dbReference>
<dbReference type="InterPro" id="IPR018620">
    <property type="entry name" value="Ubiquitin3-bd_protein_But2_C"/>
</dbReference>
<dbReference type="InterPro" id="IPR054508">
    <property type="entry name" value="PIR1-like_C"/>
</dbReference>
<keyword evidence="2" id="KW-0732">Signal</keyword>
<protein>
    <recommendedName>
        <fullName evidence="7">Ubiquitin 3 binding protein But2 C-terminal domain-containing protein</fullName>
    </recommendedName>
</protein>
<evidence type="ECO:0000256" key="2">
    <source>
        <dbReference type="SAM" id="SignalP"/>
    </source>
</evidence>
<evidence type="ECO:0008006" key="7">
    <source>
        <dbReference type="Google" id="ProtNLM"/>
    </source>
</evidence>
<evidence type="ECO:0000259" key="3">
    <source>
        <dbReference type="Pfam" id="PF09792"/>
    </source>
</evidence>